<sequence>MMKPTKNISGILNPTNFYQDFNSKTFQTYLISQLAVLMARPSSKKEDLTACIKWKSSRHMHPKMSSTTRKVQLLKNKSWTRNSNFNGTFCRQSPCNECSNRTQGSVTL</sequence>
<comment type="caution">
    <text evidence="1">The sequence shown here is derived from an EMBL/GenBank/DDBJ whole genome shotgun (WGS) entry which is preliminary data.</text>
</comment>
<organism evidence="1 2">
    <name type="scientific">Bauhinia variegata</name>
    <name type="common">Purple orchid tree</name>
    <name type="synonym">Phanera variegata</name>
    <dbReference type="NCBI Taxonomy" id="167791"/>
    <lineage>
        <taxon>Eukaryota</taxon>
        <taxon>Viridiplantae</taxon>
        <taxon>Streptophyta</taxon>
        <taxon>Embryophyta</taxon>
        <taxon>Tracheophyta</taxon>
        <taxon>Spermatophyta</taxon>
        <taxon>Magnoliopsida</taxon>
        <taxon>eudicotyledons</taxon>
        <taxon>Gunneridae</taxon>
        <taxon>Pentapetalae</taxon>
        <taxon>rosids</taxon>
        <taxon>fabids</taxon>
        <taxon>Fabales</taxon>
        <taxon>Fabaceae</taxon>
        <taxon>Cercidoideae</taxon>
        <taxon>Cercideae</taxon>
        <taxon>Bauhiniinae</taxon>
        <taxon>Bauhinia</taxon>
    </lineage>
</organism>
<name>A0ACB9MYE2_BAUVA</name>
<proteinExistence type="predicted"/>
<reference evidence="1 2" key="1">
    <citation type="journal article" date="2022" name="DNA Res.">
        <title>Chromosomal-level genome assembly of the orchid tree Bauhinia variegata (Leguminosae; Cercidoideae) supports the allotetraploid origin hypothesis of Bauhinia.</title>
        <authorList>
            <person name="Zhong Y."/>
            <person name="Chen Y."/>
            <person name="Zheng D."/>
            <person name="Pang J."/>
            <person name="Liu Y."/>
            <person name="Luo S."/>
            <person name="Meng S."/>
            <person name="Qian L."/>
            <person name="Wei D."/>
            <person name="Dai S."/>
            <person name="Zhou R."/>
        </authorList>
    </citation>
    <scope>NUCLEOTIDE SEQUENCE [LARGE SCALE GENOMIC DNA]</scope>
    <source>
        <strain evidence="1">BV-YZ2020</strain>
    </source>
</reference>
<gene>
    <name evidence="1" type="ORF">L6164_021462</name>
</gene>
<dbReference type="EMBL" id="CM039433">
    <property type="protein sequence ID" value="KAI4329170.1"/>
    <property type="molecule type" value="Genomic_DNA"/>
</dbReference>
<protein>
    <submittedName>
        <fullName evidence="1">Uncharacterized protein</fullName>
    </submittedName>
</protein>
<evidence type="ECO:0000313" key="1">
    <source>
        <dbReference type="EMBL" id="KAI4329170.1"/>
    </source>
</evidence>
<accession>A0ACB9MYE2</accession>
<dbReference type="Proteomes" id="UP000828941">
    <property type="component" value="Chromosome 8"/>
</dbReference>
<evidence type="ECO:0000313" key="2">
    <source>
        <dbReference type="Proteomes" id="UP000828941"/>
    </source>
</evidence>
<keyword evidence="2" id="KW-1185">Reference proteome</keyword>